<dbReference type="Pfam" id="PF19939">
    <property type="entry name" value="DUF6401"/>
    <property type="match status" value="1"/>
</dbReference>
<comment type="caution">
    <text evidence="1">The sequence shown here is derived from an EMBL/GenBank/DDBJ whole genome shotgun (WGS) entry which is preliminary data.</text>
</comment>
<dbReference type="Proteomes" id="UP001501237">
    <property type="component" value="Unassembled WGS sequence"/>
</dbReference>
<dbReference type="RefSeq" id="WP_344836324.1">
    <property type="nucleotide sequence ID" value="NZ_BAAAUV010000025.1"/>
</dbReference>
<evidence type="ECO:0000313" key="2">
    <source>
        <dbReference type="Proteomes" id="UP001501237"/>
    </source>
</evidence>
<name>A0ABP6QQ53_9ACTN</name>
<keyword evidence="2" id="KW-1185">Reference proteome</keyword>
<reference evidence="2" key="1">
    <citation type="journal article" date="2019" name="Int. J. Syst. Evol. Microbiol.">
        <title>The Global Catalogue of Microorganisms (GCM) 10K type strain sequencing project: providing services to taxonomists for standard genome sequencing and annotation.</title>
        <authorList>
            <consortium name="The Broad Institute Genomics Platform"/>
            <consortium name="The Broad Institute Genome Sequencing Center for Infectious Disease"/>
            <person name="Wu L."/>
            <person name="Ma J."/>
        </authorList>
    </citation>
    <scope>NUCLEOTIDE SEQUENCE [LARGE SCALE GENOMIC DNA]</scope>
    <source>
        <strain evidence="2">JCM 9377</strain>
    </source>
</reference>
<dbReference type="EMBL" id="BAAAUV010000025">
    <property type="protein sequence ID" value="GAA3233880.1"/>
    <property type="molecule type" value="Genomic_DNA"/>
</dbReference>
<evidence type="ECO:0000313" key="1">
    <source>
        <dbReference type="EMBL" id="GAA3233880.1"/>
    </source>
</evidence>
<gene>
    <name evidence="1" type="ORF">GCM10010468_66690</name>
</gene>
<dbReference type="InterPro" id="IPR045647">
    <property type="entry name" value="DUF6401"/>
</dbReference>
<protein>
    <submittedName>
        <fullName evidence="1">Uncharacterized protein</fullName>
    </submittedName>
</protein>
<organism evidence="1 2">
    <name type="scientific">Actinocorallia longicatena</name>
    <dbReference type="NCBI Taxonomy" id="111803"/>
    <lineage>
        <taxon>Bacteria</taxon>
        <taxon>Bacillati</taxon>
        <taxon>Actinomycetota</taxon>
        <taxon>Actinomycetes</taxon>
        <taxon>Streptosporangiales</taxon>
        <taxon>Thermomonosporaceae</taxon>
        <taxon>Actinocorallia</taxon>
    </lineage>
</organism>
<accession>A0ABP6QQ53</accession>
<proteinExistence type="predicted"/>
<sequence>MSAPSDFADQALAALASHPALVAPVDQHAATLRALLAAQGPVTTETVRAYRDGLATTALATGWRPRPALPPDEETLRLLAATWLLTTLTPGPASP</sequence>